<keyword evidence="1" id="KW-1133">Transmembrane helix</keyword>
<dbReference type="Pfam" id="PF04298">
    <property type="entry name" value="Zn_peptidase_2"/>
    <property type="match status" value="1"/>
</dbReference>
<dbReference type="RefSeq" id="WP_084233327.1">
    <property type="nucleotide sequence ID" value="NZ_FWXW01000001.1"/>
</dbReference>
<keyword evidence="1" id="KW-0812">Transmembrane</keyword>
<dbReference type="EMBL" id="FWXW01000001">
    <property type="protein sequence ID" value="SMC40295.1"/>
    <property type="molecule type" value="Genomic_DNA"/>
</dbReference>
<feature type="transmembrane region" description="Helical" evidence="1">
    <location>
        <begin position="149"/>
        <end position="169"/>
    </location>
</feature>
<dbReference type="InterPro" id="IPR007395">
    <property type="entry name" value="Zn_peptidase_2"/>
</dbReference>
<keyword evidence="3" id="KW-1185">Reference proteome</keyword>
<sequence>MYFYYDYTYWIILLPALALTIWAQWRISSNYRKYSQIRSAHGPTGADAAREVLRMNGVQGVDIQRIPGNLTDNYDPRDNVIRLSAGVYDSPSIAAVGVAAHEAGHAVQYAVNYGPIRLRQTIIPLSRFGSQLAFVCIILGLLFNSQPLFGLGIIFFAFMVAFQLVTLPVEFNASHRALEAIESGHLLLDDEVEGARKVLSAAALTYVAALLVSLAQLLRFMLLFSGRRRN</sequence>
<feature type="transmembrane region" description="Helical" evidence="1">
    <location>
        <begin position="203"/>
        <end position="224"/>
    </location>
</feature>
<evidence type="ECO:0000313" key="3">
    <source>
        <dbReference type="Proteomes" id="UP000192790"/>
    </source>
</evidence>
<feature type="transmembrane region" description="Helical" evidence="1">
    <location>
        <begin position="125"/>
        <end position="143"/>
    </location>
</feature>
<dbReference type="STRING" id="1122930.SAMN02745168_0712"/>
<evidence type="ECO:0008006" key="4">
    <source>
        <dbReference type="Google" id="ProtNLM"/>
    </source>
</evidence>
<evidence type="ECO:0000256" key="1">
    <source>
        <dbReference type="SAM" id="Phobius"/>
    </source>
</evidence>
<dbReference type="Proteomes" id="UP000192790">
    <property type="component" value="Unassembled WGS sequence"/>
</dbReference>
<proteinExistence type="predicted"/>
<gene>
    <name evidence="2" type="ORF">SAMN02745168_0712</name>
</gene>
<feature type="transmembrane region" description="Helical" evidence="1">
    <location>
        <begin position="7"/>
        <end position="25"/>
    </location>
</feature>
<dbReference type="PANTHER" id="PTHR36434:SF1">
    <property type="entry name" value="MEMBRANE PROTEASE YUGP-RELATED"/>
    <property type="match status" value="1"/>
</dbReference>
<dbReference type="AlphaFoldDB" id="A0A1W1YVP2"/>
<evidence type="ECO:0000313" key="2">
    <source>
        <dbReference type="EMBL" id="SMC40295.1"/>
    </source>
</evidence>
<keyword evidence="1" id="KW-0472">Membrane</keyword>
<protein>
    <recommendedName>
        <fullName evidence="4">Neutral zinc metallopeptidase</fullName>
    </recommendedName>
</protein>
<accession>A0A1W1YVP2</accession>
<dbReference type="PANTHER" id="PTHR36434">
    <property type="entry name" value="MEMBRANE PROTEASE YUGP-RELATED"/>
    <property type="match status" value="1"/>
</dbReference>
<name>A0A1W1YVP2_9FIRM</name>
<organism evidence="2 3">
    <name type="scientific">Papillibacter cinnamivorans DSM 12816</name>
    <dbReference type="NCBI Taxonomy" id="1122930"/>
    <lineage>
        <taxon>Bacteria</taxon>
        <taxon>Bacillati</taxon>
        <taxon>Bacillota</taxon>
        <taxon>Clostridia</taxon>
        <taxon>Eubacteriales</taxon>
        <taxon>Oscillospiraceae</taxon>
        <taxon>Papillibacter</taxon>
    </lineage>
</organism>
<reference evidence="2 3" key="1">
    <citation type="submission" date="2017-04" db="EMBL/GenBank/DDBJ databases">
        <authorList>
            <person name="Afonso C.L."/>
            <person name="Miller P.J."/>
            <person name="Scott M.A."/>
            <person name="Spackman E."/>
            <person name="Goraichik I."/>
            <person name="Dimitrov K.M."/>
            <person name="Suarez D.L."/>
            <person name="Swayne D.E."/>
        </authorList>
    </citation>
    <scope>NUCLEOTIDE SEQUENCE [LARGE SCALE GENOMIC DNA]</scope>
    <source>
        <strain evidence="2 3">DSM 12816</strain>
    </source>
</reference>